<dbReference type="AlphaFoldDB" id="A0A0C3K8Q5"/>
<reference evidence="2 3" key="1">
    <citation type="submission" date="2014-04" db="EMBL/GenBank/DDBJ databases">
        <authorList>
            <consortium name="DOE Joint Genome Institute"/>
            <person name="Kuo A."/>
            <person name="Girlanda M."/>
            <person name="Perotto S."/>
            <person name="Kohler A."/>
            <person name="Nagy L.G."/>
            <person name="Floudas D."/>
            <person name="Copeland A."/>
            <person name="Barry K.W."/>
            <person name="Cichocki N."/>
            <person name="Veneault-Fourrey C."/>
            <person name="LaButti K."/>
            <person name="Lindquist E.A."/>
            <person name="Lipzen A."/>
            <person name="Lundell T."/>
            <person name="Morin E."/>
            <person name="Murat C."/>
            <person name="Sun H."/>
            <person name="Tunlid A."/>
            <person name="Henrissat B."/>
            <person name="Grigoriev I.V."/>
            <person name="Hibbett D.S."/>
            <person name="Martin F."/>
            <person name="Nordberg H.P."/>
            <person name="Cantor M.N."/>
            <person name="Hua S.X."/>
        </authorList>
    </citation>
    <scope>NUCLEOTIDE SEQUENCE [LARGE SCALE GENOMIC DNA]</scope>
    <source>
        <strain evidence="2 3">MUT 4182</strain>
    </source>
</reference>
<proteinExistence type="predicted"/>
<protein>
    <submittedName>
        <fullName evidence="2">Uncharacterized protein</fullName>
    </submittedName>
</protein>
<name>A0A0C3K8Q5_9AGAM</name>
<evidence type="ECO:0000313" key="2">
    <source>
        <dbReference type="EMBL" id="KIO17813.1"/>
    </source>
</evidence>
<accession>A0A0C3K8Q5</accession>
<dbReference type="HOGENOM" id="CLU_1476200_0_0_1"/>
<dbReference type="Proteomes" id="UP000054248">
    <property type="component" value="Unassembled WGS sequence"/>
</dbReference>
<organism evidence="2 3">
    <name type="scientific">Tulasnella calospora MUT 4182</name>
    <dbReference type="NCBI Taxonomy" id="1051891"/>
    <lineage>
        <taxon>Eukaryota</taxon>
        <taxon>Fungi</taxon>
        <taxon>Dikarya</taxon>
        <taxon>Basidiomycota</taxon>
        <taxon>Agaricomycotina</taxon>
        <taxon>Agaricomycetes</taxon>
        <taxon>Cantharellales</taxon>
        <taxon>Tulasnellaceae</taxon>
        <taxon>Tulasnella</taxon>
    </lineage>
</organism>
<dbReference type="EMBL" id="KN823341">
    <property type="protein sequence ID" value="KIO17813.1"/>
    <property type="molecule type" value="Genomic_DNA"/>
</dbReference>
<evidence type="ECO:0000256" key="1">
    <source>
        <dbReference type="SAM" id="MobiDB-lite"/>
    </source>
</evidence>
<keyword evidence="3" id="KW-1185">Reference proteome</keyword>
<evidence type="ECO:0000313" key="3">
    <source>
        <dbReference type="Proteomes" id="UP000054248"/>
    </source>
</evidence>
<sequence>MIRWVDLRERLDALELYLCWRDEVWLPEKTGEGEERGDGDEDGERERDGGEKSESMVKKRMGTQNEWSLPDPIADNVDYSLNKRPHLPRTALNNFIALFEILDFLTDLLHYFKTKSVTGIPIMFANLDIWTQLRILLPVANDFIKPEWRRIRAQPEWRIFDAVLVDDGEAEVVGLQGAISLHS</sequence>
<dbReference type="OrthoDB" id="2576233at2759"/>
<gene>
    <name evidence="2" type="ORF">M407DRAFT_32510</name>
</gene>
<reference evidence="3" key="2">
    <citation type="submission" date="2015-01" db="EMBL/GenBank/DDBJ databases">
        <title>Evolutionary Origins and Diversification of the Mycorrhizal Mutualists.</title>
        <authorList>
            <consortium name="DOE Joint Genome Institute"/>
            <consortium name="Mycorrhizal Genomics Consortium"/>
            <person name="Kohler A."/>
            <person name="Kuo A."/>
            <person name="Nagy L.G."/>
            <person name="Floudas D."/>
            <person name="Copeland A."/>
            <person name="Barry K.W."/>
            <person name="Cichocki N."/>
            <person name="Veneault-Fourrey C."/>
            <person name="LaButti K."/>
            <person name="Lindquist E.A."/>
            <person name="Lipzen A."/>
            <person name="Lundell T."/>
            <person name="Morin E."/>
            <person name="Murat C."/>
            <person name="Riley R."/>
            <person name="Ohm R."/>
            <person name="Sun H."/>
            <person name="Tunlid A."/>
            <person name="Henrissat B."/>
            <person name="Grigoriev I.V."/>
            <person name="Hibbett D.S."/>
            <person name="Martin F."/>
        </authorList>
    </citation>
    <scope>NUCLEOTIDE SEQUENCE [LARGE SCALE GENOMIC DNA]</scope>
    <source>
        <strain evidence="3">MUT 4182</strain>
    </source>
</reference>
<feature type="region of interest" description="Disordered" evidence="1">
    <location>
        <begin position="30"/>
        <end position="61"/>
    </location>
</feature>
<feature type="compositionally biased region" description="Basic and acidic residues" evidence="1">
    <location>
        <begin position="44"/>
        <end position="57"/>
    </location>
</feature>